<name>A0A8W8L275_MAGGI</name>
<dbReference type="InterPro" id="IPR015943">
    <property type="entry name" value="WD40/YVTN_repeat-like_dom_sf"/>
</dbReference>
<dbReference type="Proteomes" id="UP000005408">
    <property type="component" value="Unassembled WGS sequence"/>
</dbReference>
<dbReference type="Gene3D" id="2.130.10.10">
    <property type="entry name" value="YVTN repeat-like/Quinoprotein amine dehydrogenase"/>
    <property type="match status" value="1"/>
</dbReference>
<evidence type="ECO:0000313" key="1">
    <source>
        <dbReference type="EnsemblMetazoa" id="G26026.1:cds"/>
    </source>
</evidence>
<sequence length="424" mass="48181">MYEEVVVDLENQIANLDGGYEKLTTAISEHGAEWHKQIDIVINKMKTEICEMKLKHRDILQKQLDEIRQIQSHIKQTLLVIEEIKESTQVSAIIKHSCKNSEFSKLPPKIQVSLPIFIPKPTEQKNMYKFFGDITPSTTTTVEYVLSRKKPKKLLDAPEVVATIKTQYKKLRSVTCLNNGNLWTSGETNDINCYNIEGLRLHTFTKISGEFPNDVSVDSNGNLLYSNGATRTVNKVKNGKTEELIRLDGWRPGKLCVTSTGDILVSMFSNDAAQSKVVRYSDSTEKQTIQFDDKGKPLYSGNKKTKYIIENRNQDICVADCGAGEVVVVNQDGKLRWRYTGYRSIFADNHPFKPRGITTDSQSHILTADGEMDFIHILDMNGQVIRYIDNCDLKTPWGLCIDNEDNLFVCERRGGNVKKIKYLK</sequence>
<dbReference type="AlphaFoldDB" id="A0A8W8L275"/>
<dbReference type="GO" id="GO:0043161">
    <property type="term" value="P:proteasome-mediated ubiquitin-dependent protein catabolic process"/>
    <property type="evidence" value="ECO:0007669"/>
    <property type="project" value="TreeGrafter"/>
</dbReference>
<dbReference type="InterPro" id="IPR011042">
    <property type="entry name" value="6-blade_b-propeller_TolB-like"/>
</dbReference>
<dbReference type="Gene3D" id="2.120.10.30">
    <property type="entry name" value="TolB, C-terminal domain"/>
    <property type="match status" value="1"/>
</dbReference>
<dbReference type="EnsemblMetazoa" id="G26026.1">
    <property type="protein sequence ID" value="G26026.1:cds"/>
    <property type="gene ID" value="G26026"/>
</dbReference>
<reference evidence="1" key="1">
    <citation type="submission" date="2022-08" db="UniProtKB">
        <authorList>
            <consortium name="EnsemblMetazoa"/>
        </authorList>
    </citation>
    <scope>IDENTIFICATION</scope>
    <source>
        <strain evidence="1">05x7-T-G4-1.051#20</strain>
    </source>
</reference>
<protein>
    <recommendedName>
        <fullName evidence="3">Tripartite motif-containing protein 2</fullName>
    </recommendedName>
</protein>
<dbReference type="InterPro" id="IPR050952">
    <property type="entry name" value="TRIM-NHL_E3_ligases"/>
</dbReference>
<dbReference type="GO" id="GO:0061630">
    <property type="term" value="F:ubiquitin protein ligase activity"/>
    <property type="evidence" value="ECO:0007669"/>
    <property type="project" value="TreeGrafter"/>
</dbReference>
<organism evidence="1 2">
    <name type="scientific">Magallana gigas</name>
    <name type="common">Pacific oyster</name>
    <name type="synonym">Crassostrea gigas</name>
    <dbReference type="NCBI Taxonomy" id="29159"/>
    <lineage>
        <taxon>Eukaryota</taxon>
        <taxon>Metazoa</taxon>
        <taxon>Spiralia</taxon>
        <taxon>Lophotrochozoa</taxon>
        <taxon>Mollusca</taxon>
        <taxon>Bivalvia</taxon>
        <taxon>Autobranchia</taxon>
        <taxon>Pteriomorphia</taxon>
        <taxon>Ostreida</taxon>
        <taxon>Ostreoidea</taxon>
        <taxon>Ostreidae</taxon>
        <taxon>Magallana</taxon>
    </lineage>
</organism>
<accession>A0A8W8L275</accession>
<evidence type="ECO:0008006" key="3">
    <source>
        <dbReference type="Google" id="ProtNLM"/>
    </source>
</evidence>
<proteinExistence type="predicted"/>
<keyword evidence="2" id="KW-1185">Reference proteome</keyword>
<dbReference type="SUPFAM" id="SSF101898">
    <property type="entry name" value="NHL repeat"/>
    <property type="match status" value="1"/>
</dbReference>
<dbReference type="PANTHER" id="PTHR24104:SF25">
    <property type="entry name" value="PROTEIN LIN-41"/>
    <property type="match status" value="1"/>
</dbReference>
<dbReference type="GO" id="GO:0000209">
    <property type="term" value="P:protein polyubiquitination"/>
    <property type="evidence" value="ECO:0007669"/>
    <property type="project" value="TreeGrafter"/>
</dbReference>
<dbReference type="GO" id="GO:0008270">
    <property type="term" value="F:zinc ion binding"/>
    <property type="evidence" value="ECO:0007669"/>
    <property type="project" value="UniProtKB-KW"/>
</dbReference>
<dbReference type="EnsemblMetazoa" id="G26026.2">
    <property type="protein sequence ID" value="G26026.2:cds"/>
    <property type="gene ID" value="G26026"/>
</dbReference>
<dbReference type="PANTHER" id="PTHR24104">
    <property type="entry name" value="E3 UBIQUITIN-PROTEIN LIGASE NHLRC1-RELATED"/>
    <property type="match status" value="1"/>
</dbReference>
<evidence type="ECO:0000313" key="2">
    <source>
        <dbReference type="Proteomes" id="UP000005408"/>
    </source>
</evidence>